<evidence type="ECO:0000256" key="1">
    <source>
        <dbReference type="ARBA" id="ARBA00006767"/>
    </source>
</evidence>
<dbReference type="SMART" id="SM00316">
    <property type="entry name" value="S1"/>
    <property type="match status" value="3"/>
</dbReference>
<dbReference type="AlphaFoldDB" id="A0A6M8BDA4"/>
<feature type="domain" description="S1 motif" evidence="5">
    <location>
        <begin position="194"/>
        <end position="262"/>
    </location>
</feature>
<dbReference type="GO" id="GO:0005840">
    <property type="term" value="C:ribosome"/>
    <property type="evidence" value="ECO:0007669"/>
    <property type="project" value="UniProtKB-KW"/>
</dbReference>
<comment type="similarity">
    <text evidence="1">Belongs to the bacterial ribosomal protein bS1 family.</text>
</comment>
<evidence type="ECO:0000256" key="4">
    <source>
        <dbReference type="SAM" id="MobiDB-lite"/>
    </source>
</evidence>
<keyword evidence="3" id="KW-0687">Ribonucleoprotein</keyword>
<keyword evidence="2" id="KW-0689">Ribosomal protein</keyword>
<feature type="region of interest" description="Disordered" evidence="4">
    <location>
        <begin position="292"/>
        <end position="349"/>
    </location>
</feature>
<name>A0A6M8BDA4_9CYAN</name>
<dbReference type="SUPFAM" id="SSF50249">
    <property type="entry name" value="Nucleic acid-binding proteins"/>
    <property type="match status" value="3"/>
</dbReference>
<dbReference type="GO" id="GO:0003729">
    <property type="term" value="F:mRNA binding"/>
    <property type="evidence" value="ECO:0007669"/>
    <property type="project" value="TreeGrafter"/>
</dbReference>
<evidence type="ECO:0000313" key="7">
    <source>
        <dbReference type="Proteomes" id="UP000505210"/>
    </source>
</evidence>
<dbReference type="EMBL" id="CP053661">
    <property type="protein sequence ID" value="QKD84794.1"/>
    <property type="molecule type" value="Genomic_DNA"/>
</dbReference>
<evidence type="ECO:0000256" key="2">
    <source>
        <dbReference type="ARBA" id="ARBA00022980"/>
    </source>
</evidence>
<dbReference type="GO" id="GO:0006412">
    <property type="term" value="P:translation"/>
    <property type="evidence" value="ECO:0007669"/>
    <property type="project" value="TreeGrafter"/>
</dbReference>
<sequence>MLEEVSRLSFSSDDFAKALEQHDYAFQKGQIVRGKAYSYESDGAYVDIGGKSAAFLPLEEASLRRISNVSEVLPLQEEREFLIVREQDADGQVTLSLRQLELRQIWSQFAEMQEENKTIQVRVNGFNKGGVTVDAMGLRGFIPRSHLSERENLESLIGKSMTVAFIEVNPTTKKLVLSQRLAAQAASFSQIVEGQLISGKVSGIKPFGVFVDFDGATGLLHINQISKNYISSLGDLFQLGQPVRALVNEVDEVKRRISLSTKPLENYPGEMLENMAAVMAEAEARAQKLQQSAASAIAPKDVERNAETDAESSVELAEEAVGDVEAPEAPEALDEPAASDDSATDEAAE</sequence>
<evidence type="ECO:0000259" key="5">
    <source>
        <dbReference type="PROSITE" id="PS50126"/>
    </source>
</evidence>
<dbReference type="CDD" id="cd05687">
    <property type="entry name" value="S1_RPS1_repeat_ec1_hs1"/>
    <property type="match status" value="1"/>
</dbReference>
<dbReference type="InterPro" id="IPR012340">
    <property type="entry name" value="NA-bd_OB-fold"/>
</dbReference>
<evidence type="ECO:0000256" key="3">
    <source>
        <dbReference type="ARBA" id="ARBA00023274"/>
    </source>
</evidence>
<dbReference type="PROSITE" id="PS50126">
    <property type="entry name" value="S1"/>
    <property type="match status" value="3"/>
</dbReference>
<feature type="domain" description="S1 motif" evidence="5">
    <location>
        <begin position="29"/>
        <end position="98"/>
    </location>
</feature>
<feature type="domain" description="S1 motif" evidence="5">
    <location>
        <begin position="116"/>
        <end position="180"/>
    </location>
</feature>
<dbReference type="Gene3D" id="2.40.50.140">
    <property type="entry name" value="Nucleic acid-binding proteins"/>
    <property type="match status" value="3"/>
</dbReference>
<dbReference type="PANTHER" id="PTHR10724">
    <property type="entry name" value="30S RIBOSOMAL PROTEIN S1"/>
    <property type="match status" value="1"/>
</dbReference>
<proteinExistence type="inferred from homology"/>
<organism evidence="6 7">
    <name type="scientific">Thermoleptolyngbya sichuanensis A183</name>
    <dbReference type="NCBI Taxonomy" id="2737172"/>
    <lineage>
        <taxon>Bacteria</taxon>
        <taxon>Bacillati</taxon>
        <taxon>Cyanobacteriota</taxon>
        <taxon>Cyanophyceae</taxon>
        <taxon>Oculatellales</taxon>
        <taxon>Oculatellaceae</taxon>
        <taxon>Thermoleptolyngbya</taxon>
        <taxon>Thermoleptolyngbya sichuanensis</taxon>
    </lineage>
</organism>
<dbReference type="Proteomes" id="UP000505210">
    <property type="component" value="Chromosome"/>
</dbReference>
<dbReference type="Pfam" id="PF00575">
    <property type="entry name" value="S1"/>
    <property type="match status" value="3"/>
</dbReference>
<dbReference type="GO" id="GO:0003735">
    <property type="term" value="F:structural constituent of ribosome"/>
    <property type="evidence" value="ECO:0007669"/>
    <property type="project" value="TreeGrafter"/>
</dbReference>
<keyword evidence="7" id="KW-1185">Reference proteome</keyword>
<dbReference type="InterPro" id="IPR003029">
    <property type="entry name" value="S1_domain"/>
</dbReference>
<dbReference type="GO" id="GO:1990904">
    <property type="term" value="C:ribonucleoprotein complex"/>
    <property type="evidence" value="ECO:0007669"/>
    <property type="project" value="UniProtKB-KW"/>
</dbReference>
<dbReference type="CDD" id="cd04465">
    <property type="entry name" value="S1_RPS1_repeat_ec2_hs2"/>
    <property type="match status" value="1"/>
</dbReference>
<reference evidence="6 7" key="1">
    <citation type="submission" date="2020-05" db="EMBL/GenBank/DDBJ databases">
        <title>Complete genome sequence of of a novel Thermoleptolyngbya strain isolated from hot springs of Ganzi, Sichuan China.</title>
        <authorList>
            <person name="Tang J."/>
            <person name="Daroch M."/>
            <person name="Li L."/>
            <person name="Waleron K."/>
            <person name="Waleron M."/>
            <person name="Waleron M."/>
        </authorList>
    </citation>
    <scope>NUCLEOTIDE SEQUENCE [LARGE SCALE GENOMIC DNA]</scope>
    <source>
        <strain evidence="6 7">PKUAC-SCTA183</strain>
    </source>
</reference>
<feature type="compositionally biased region" description="Acidic residues" evidence="4">
    <location>
        <begin position="308"/>
        <end position="349"/>
    </location>
</feature>
<evidence type="ECO:0000313" key="6">
    <source>
        <dbReference type="EMBL" id="QKD84794.1"/>
    </source>
</evidence>
<protein>
    <submittedName>
        <fullName evidence="6">S1 RNA-binding domain-containing protein</fullName>
    </submittedName>
</protein>
<dbReference type="PANTHER" id="PTHR10724:SF7">
    <property type="entry name" value="SMALL RIBOSOMAL SUBUNIT PROTEIN BS1C"/>
    <property type="match status" value="1"/>
</dbReference>
<dbReference type="KEGG" id="theu:HPC62_05880"/>
<accession>A0A6M8BDA4</accession>
<gene>
    <name evidence="6" type="ORF">HPC62_05880</name>
</gene>
<dbReference type="InterPro" id="IPR050437">
    <property type="entry name" value="Ribos_protein_bS1-like"/>
</dbReference>